<reference evidence="2" key="1">
    <citation type="submission" date="2020-03" db="EMBL/GenBank/DDBJ databases">
        <title>A high-quality chromosome-level genome assembly of a woody plant with both climbing and erect habits, Rhamnella rubrinervis.</title>
        <authorList>
            <person name="Lu Z."/>
            <person name="Yang Y."/>
            <person name="Zhu X."/>
            <person name="Sun Y."/>
        </authorList>
    </citation>
    <scope>NUCLEOTIDE SEQUENCE</scope>
    <source>
        <strain evidence="2">BYM</strain>
        <tissue evidence="2">Leaf</tissue>
    </source>
</reference>
<evidence type="ECO:0000256" key="1">
    <source>
        <dbReference type="SAM" id="MobiDB-lite"/>
    </source>
</evidence>
<organism evidence="2 3">
    <name type="scientific">Rhamnella rubrinervis</name>
    <dbReference type="NCBI Taxonomy" id="2594499"/>
    <lineage>
        <taxon>Eukaryota</taxon>
        <taxon>Viridiplantae</taxon>
        <taxon>Streptophyta</taxon>
        <taxon>Embryophyta</taxon>
        <taxon>Tracheophyta</taxon>
        <taxon>Spermatophyta</taxon>
        <taxon>Magnoliopsida</taxon>
        <taxon>eudicotyledons</taxon>
        <taxon>Gunneridae</taxon>
        <taxon>Pentapetalae</taxon>
        <taxon>rosids</taxon>
        <taxon>fabids</taxon>
        <taxon>Rosales</taxon>
        <taxon>Rhamnaceae</taxon>
        <taxon>rhamnoid group</taxon>
        <taxon>Rhamneae</taxon>
        <taxon>Rhamnella</taxon>
    </lineage>
</organism>
<feature type="region of interest" description="Disordered" evidence="1">
    <location>
        <begin position="201"/>
        <end position="304"/>
    </location>
</feature>
<feature type="region of interest" description="Disordered" evidence="1">
    <location>
        <begin position="317"/>
        <end position="344"/>
    </location>
</feature>
<protein>
    <submittedName>
        <fullName evidence="2">Uncharacterized protein</fullName>
    </submittedName>
</protein>
<gene>
    <name evidence="2" type="ORF">FNV43_RR11814</name>
</gene>
<name>A0A8K0H6P0_9ROSA</name>
<comment type="caution">
    <text evidence="2">The sequence shown here is derived from an EMBL/GenBank/DDBJ whole genome shotgun (WGS) entry which is preliminary data.</text>
</comment>
<feature type="region of interest" description="Disordered" evidence="1">
    <location>
        <begin position="77"/>
        <end position="109"/>
    </location>
</feature>
<dbReference type="EMBL" id="VOIH02000005">
    <property type="protein sequence ID" value="KAF3446634.1"/>
    <property type="molecule type" value="Genomic_DNA"/>
</dbReference>
<dbReference type="Proteomes" id="UP000796880">
    <property type="component" value="Unassembled WGS sequence"/>
</dbReference>
<feature type="compositionally biased region" description="Polar residues" evidence="1">
    <location>
        <begin position="259"/>
        <end position="275"/>
    </location>
</feature>
<evidence type="ECO:0000313" key="2">
    <source>
        <dbReference type="EMBL" id="KAF3446634.1"/>
    </source>
</evidence>
<evidence type="ECO:0000313" key="3">
    <source>
        <dbReference type="Proteomes" id="UP000796880"/>
    </source>
</evidence>
<proteinExistence type="predicted"/>
<accession>A0A8K0H6P0</accession>
<feature type="compositionally biased region" description="Basic and acidic residues" evidence="1">
    <location>
        <begin position="201"/>
        <end position="235"/>
    </location>
</feature>
<sequence length="344" mass="37725">MDSRFDALTDRIPSLSTKIESTEARSRRKYNLRVEQALNGLRVGKSRSLEVLVNGKRGKKAVVMNRKNSIGVEVKMDERASHRNGKKSSRRPLEVPSQMSRGPFGGSRKSTDFVEELSLRGSQAVRTPRRRLQKWPNNFPRSNVVKSRGARTTSFIAFLLFSHIYAKLSPAWSTLEAHPGWLAGPSSASYRGPVHWFGKHSQEAHKAHPRGLEKPSPRLEESISSRSWNPDRHTVEAQPRGAPSPARQALGAQSGAREGQSTVSRSPAQLISKPSSAGEAKRGGEAQPGNWESPANIYAKPSLPHALSPARGSMAVLRAQSSASHDREAQLFGVRSPARQASEA</sequence>
<dbReference type="AlphaFoldDB" id="A0A8K0H6P0"/>
<keyword evidence="3" id="KW-1185">Reference proteome</keyword>